<dbReference type="EMBL" id="CP010803">
    <property type="protein sequence ID" value="AJY45933.1"/>
    <property type="molecule type" value="Genomic_DNA"/>
</dbReference>
<feature type="binding site" evidence="1">
    <location>
        <position position="41"/>
    </location>
    <ligand>
        <name>thiamine</name>
        <dbReference type="ChEBI" id="CHEBI:18385"/>
    </ligand>
</feature>
<dbReference type="Gene3D" id="3.30.70.930">
    <property type="match status" value="2"/>
</dbReference>
<evidence type="ECO:0000313" key="4">
    <source>
        <dbReference type="Proteomes" id="UP000032611"/>
    </source>
</evidence>
<dbReference type="PIRSF" id="PIRSF021331">
    <property type="entry name" value="YkoF"/>
    <property type="match status" value="1"/>
</dbReference>
<name>A0A0D5LRI0_MAREN</name>
<dbReference type="HOGENOM" id="CLU_083008_0_0_5"/>
<organism evidence="3 4">
    <name type="scientific">Martelella endophytica</name>
    <dbReference type="NCBI Taxonomy" id="1486262"/>
    <lineage>
        <taxon>Bacteria</taxon>
        <taxon>Pseudomonadati</taxon>
        <taxon>Pseudomonadota</taxon>
        <taxon>Alphaproteobacteria</taxon>
        <taxon>Hyphomicrobiales</taxon>
        <taxon>Aurantimonadaceae</taxon>
        <taxon>Martelella</taxon>
    </lineage>
</organism>
<gene>
    <name evidence="3" type="ORF">TM49_10055</name>
</gene>
<feature type="domain" description="Thiamin/hydroxymethyl pyrimidine-binding YkoF putative" evidence="2">
    <location>
        <begin position="120"/>
        <end position="198"/>
    </location>
</feature>
<dbReference type="RefSeq" id="WP_045680975.1">
    <property type="nucleotide sequence ID" value="NZ_CP010803.1"/>
</dbReference>
<dbReference type="AlphaFoldDB" id="A0A0D5LRI0"/>
<dbReference type="InterPro" id="IPR029756">
    <property type="entry name" value="MTH1187/YkoF-like"/>
</dbReference>
<keyword evidence="4" id="KW-1185">Reference proteome</keyword>
<dbReference type="KEGG" id="mey:TM49_10055"/>
<evidence type="ECO:0000259" key="2">
    <source>
        <dbReference type="Pfam" id="PF07615"/>
    </source>
</evidence>
<evidence type="ECO:0000256" key="1">
    <source>
        <dbReference type="PIRSR" id="PIRSR021331-1"/>
    </source>
</evidence>
<accession>A0A0D5LRI0</accession>
<dbReference type="InterPro" id="IPR011522">
    <property type="entry name" value="Thiamin/HMP-bd_put_YkoF"/>
</dbReference>
<dbReference type="GO" id="GO:0030975">
    <property type="term" value="F:thiamine binding"/>
    <property type="evidence" value="ECO:0007669"/>
    <property type="project" value="InterPro"/>
</dbReference>
<feature type="binding site" evidence="1">
    <location>
        <position position="9"/>
    </location>
    <ligand>
        <name>thiamine</name>
        <dbReference type="ChEBI" id="CHEBI:18385"/>
    </ligand>
</feature>
<proteinExistence type="predicted"/>
<dbReference type="OrthoDB" id="7767286at2"/>
<dbReference type="Proteomes" id="UP000032611">
    <property type="component" value="Chromosome"/>
</dbReference>
<dbReference type="STRING" id="1486262.TM49_10055"/>
<protein>
    <submittedName>
        <fullName evidence="3">HMP/thiamine-binding protein</fullName>
    </submittedName>
</protein>
<evidence type="ECO:0000313" key="3">
    <source>
        <dbReference type="EMBL" id="AJY45933.1"/>
    </source>
</evidence>
<dbReference type="Pfam" id="PF07615">
    <property type="entry name" value="Ykof"/>
    <property type="match status" value="2"/>
</dbReference>
<sequence>MFSGAQISLYPMTDGFVDVILDAVKAMDTEKLRVETDDVSTLLVGPHEELFAAMQALFETAAKTGHHTVLHATVSRGCPGEPDDPICEGPLDAGLFGPLAERQAEAVESVKAKPTSGQRADGQFSLYVPGASIHMDEVYGCIDFLKQAGVFAKPKNFCTKLSGDSAAVFEALHQAFVRFGTPAGHVALDVTISANSPSLKA</sequence>
<dbReference type="InterPro" id="IPR015835">
    <property type="entry name" value="HMP/thiamine-bd"/>
</dbReference>
<dbReference type="SUPFAM" id="SSF89957">
    <property type="entry name" value="MTH1187/YkoF-like"/>
    <property type="match status" value="1"/>
</dbReference>
<dbReference type="PATRIC" id="fig|1486262.3.peg.2079"/>
<feature type="domain" description="Thiamin/hydroxymethyl pyrimidine-binding YkoF putative" evidence="2">
    <location>
        <begin position="4"/>
        <end position="81"/>
    </location>
</feature>
<reference evidence="3 4" key="1">
    <citation type="journal article" date="2015" name="Genome Announc.">
        <title>Complete genome sequence of Martelella endophytica YC6887, which has antifungal activity associated with a halophyte.</title>
        <authorList>
            <person name="Khan A."/>
            <person name="Khan H."/>
            <person name="Chung E.J."/>
            <person name="Hossain M.T."/>
            <person name="Chung Y.R."/>
        </authorList>
    </citation>
    <scope>NUCLEOTIDE SEQUENCE [LARGE SCALE GENOMIC DNA]</scope>
    <source>
        <strain evidence="3">YC6887</strain>
    </source>
</reference>